<feature type="region of interest" description="Disordered" evidence="1">
    <location>
        <begin position="384"/>
        <end position="403"/>
    </location>
</feature>
<keyword evidence="2" id="KW-0812">Transmembrane</keyword>
<dbReference type="InterPro" id="IPR050723">
    <property type="entry name" value="CFA/CMAS"/>
</dbReference>
<feature type="transmembrane region" description="Helical" evidence="2">
    <location>
        <begin position="483"/>
        <end position="500"/>
    </location>
</feature>
<dbReference type="InterPro" id="IPR021306">
    <property type="entry name" value="DUF2878"/>
</dbReference>
<keyword evidence="2" id="KW-1133">Transmembrane helix</keyword>
<dbReference type="AlphaFoldDB" id="A0A7H4MCH8"/>
<evidence type="ECO:0000313" key="3">
    <source>
        <dbReference type="EMBL" id="STS88028.1"/>
    </source>
</evidence>
<evidence type="ECO:0000313" key="4">
    <source>
        <dbReference type="Proteomes" id="UP000254545"/>
    </source>
</evidence>
<dbReference type="PANTHER" id="PTHR43667">
    <property type="entry name" value="CYCLOPROPANE-FATTY-ACYL-PHOSPHOLIPID SYNTHASE"/>
    <property type="match status" value="1"/>
</dbReference>
<dbReference type="PANTHER" id="PTHR43667:SF2">
    <property type="entry name" value="FATTY ACID C-METHYL TRANSFERASE"/>
    <property type="match status" value="1"/>
</dbReference>
<dbReference type="SUPFAM" id="SSF53335">
    <property type="entry name" value="S-adenosyl-L-methionine-dependent methyltransferases"/>
    <property type="match status" value="1"/>
</dbReference>
<keyword evidence="3" id="KW-0808">Transferase</keyword>
<reference evidence="3 4" key="1">
    <citation type="submission" date="2018-06" db="EMBL/GenBank/DDBJ databases">
        <authorList>
            <consortium name="Pathogen Informatics"/>
            <person name="Doyle S."/>
        </authorList>
    </citation>
    <scope>NUCLEOTIDE SEQUENCE [LARGE SCALE GENOMIC DNA]</scope>
    <source>
        <strain evidence="3 4">NCTC9177</strain>
    </source>
</reference>
<dbReference type="EC" id="2.1.1.79" evidence="3"/>
<evidence type="ECO:0000256" key="2">
    <source>
        <dbReference type="SAM" id="Phobius"/>
    </source>
</evidence>
<sequence length="501" mass="55369">MTDPVFALEPDVPRNVRLARWLLFRLLSGLREGSLTVREGAQTFHFGDPAAALRAEARVCTPEVYWRLLTGGSLAAAEAWMDGDWESHQLTALLQILARNGEVLGRLERGFRLLGKPVARLRHWTRRNTRAQARENIAAHYDLGNEFYAHFLDDDLLYSSALFTDDQQDLTQAQRAKMARLCDQLALTPGDHLLEIGTGWGALAEYAARHYGCRVTTTTLSREQHRWATERMARAGLQDRVEVLLCDYRDLRGEYDKLVSVEMIEAVGQRYLPAFFRTCQARLRPGGRMALQAITIQDQRYRDYSKSVDFIQRYIFPGGFLPSITAMSELMTRHTDFVVRNLFDMGPDYARTLAHWRQRFTTPGRILKSSALMSASAGCGSTTSATAKPDLTPAPSAWCSSPRSGYDTPGAAPADGPRVRCLLDAGGDAARARSADLADAGPLRLAAAAGGQPSAALLLAAAGCGLDACWALAGLIDFRGDSLLPLWMVALWLMFAVVWTD</sequence>
<proteinExistence type="predicted"/>
<evidence type="ECO:0000256" key="1">
    <source>
        <dbReference type="SAM" id="MobiDB-lite"/>
    </source>
</evidence>
<gene>
    <name evidence="3" type="primary">cfa_1</name>
    <name evidence="3" type="ORF">NCTC9177_01859</name>
</gene>
<organism evidence="3 4">
    <name type="scientific">Klebsiella variicola</name>
    <dbReference type="NCBI Taxonomy" id="244366"/>
    <lineage>
        <taxon>Bacteria</taxon>
        <taxon>Pseudomonadati</taxon>
        <taxon>Pseudomonadota</taxon>
        <taxon>Gammaproteobacteria</taxon>
        <taxon>Enterobacterales</taxon>
        <taxon>Enterobacteriaceae</taxon>
        <taxon>Klebsiella/Raoultella group</taxon>
        <taxon>Klebsiella</taxon>
        <taxon>Klebsiella pneumoniae complex</taxon>
    </lineage>
</organism>
<dbReference type="GO" id="GO:0008825">
    <property type="term" value="F:cyclopropane-fatty-acyl-phospholipid synthase activity"/>
    <property type="evidence" value="ECO:0007669"/>
    <property type="project" value="UniProtKB-EC"/>
</dbReference>
<name>A0A7H4MCH8_KLEVA</name>
<comment type="caution">
    <text evidence="3">The sequence shown here is derived from an EMBL/GenBank/DDBJ whole genome shotgun (WGS) entry which is preliminary data.</text>
</comment>
<keyword evidence="3" id="KW-0489">Methyltransferase</keyword>
<dbReference type="Proteomes" id="UP000254545">
    <property type="component" value="Unassembled WGS sequence"/>
</dbReference>
<dbReference type="CDD" id="cd02440">
    <property type="entry name" value="AdoMet_MTases"/>
    <property type="match status" value="1"/>
</dbReference>
<dbReference type="Gene3D" id="3.40.50.150">
    <property type="entry name" value="Vaccinia Virus protein VP39"/>
    <property type="match status" value="1"/>
</dbReference>
<keyword evidence="2" id="KW-0472">Membrane</keyword>
<dbReference type="Pfam" id="PF11086">
    <property type="entry name" value="DUF2878"/>
    <property type="match status" value="1"/>
</dbReference>
<dbReference type="Pfam" id="PF02353">
    <property type="entry name" value="CMAS"/>
    <property type="match status" value="1"/>
</dbReference>
<protein>
    <submittedName>
        <fullName evidence="3">S-adenosyl-L-methionine dependent methyltransferase</fullName>
        <ecNumber evidence="3">2.1.1.79</ecNumber>
    </submittedName>
</protein>
<dbReference type="GO" id="GO:0032259">
    <property type="term" value="P:methylation"/>
    <property type="evidence" value="ECO:0007669"/>
    <property type="project" value="UniProtKB-KW"/>
</dbReference>
<dbReference type="InterPro" id="IPR029063">
    <property type="entry name" value="SAM-dependent_MTases_sf"/>
</dbReference>
<accession>A0A7H4MCH8</accession>
<feature type="transmembrane region" description="Helical" evidence="2">
    <location>
        <begin position="455"/>
        <end position="476"/>
    </location>
</feature>
<dbReference type="EMBL" id="UGKR01000003">
    <property type="protein sequence ID" value="STS88028.1"/>
    <property type="molecule type" value="Genomic_DNA"/>
</dbReference>